<gene>
    <name evidence="3" type="ORF">PXEA_LOCUS24784</name>
</gene>
<reference evidence="3" key="1">
    <citation type="submission" date="2018-11" db="EMBL/GenBank/DDBJ databases">
        <authorList>
            <consortium name="Pathogen Informatics"/>
        </authorList>
    </citation>
    <scope>NUCLEOTIDE SEQUENCE</scope>
</reference>
<evidence type="ECO:0000259" key="2">
    <source>
        <dbReference type="PROSITE" id="PS50106"/>
    </source>
</evidence>
<dbReference type="SUPFAM" id="SSF50156">
    <property type="entry name" value="PDZ domain-like"/>
    <property type="match status" value="1"/>
</dbReference>
<accession>A0A3S5B204</accession>
<organism evidence="3 4">
    <name type="scientific">Protopolystoma xenopodis</name>
    <dbReference type="NCBI Taxonomy" id="117903"/>
    <lineage>
        <taxon>Eukaryota</taxon>
        <taxon>Metazoa</taxon>
        <taxon>Spiralia</taxon>
        <taxon>Lophotrochozoa</taxon>
        <taxon>Platyhelminthes</taxon>
        <taxon>Monogenea</taxon>
        <taxon>Polyopisthocotylea</taxon>
        <taxon>Polystomatidea</taxon>
        <taxon>Polystomatidae</taxon>
        <taxon>Protopolystoma</taxon>
    </lineage>
</organism>
<feature type="compositionally biased region" description="Basic and acidic residues" evidence="1">
    <location>
        <begin position="29"/>
        <end position="40"/>
    </location>
</feature>
<keyword evidence="4" id="KW-1185">Reference proteome</keyword>
<name>A0A3S5B204_9PLAT</name>
<evidence type="ECO:0000313" key="4">
    <source>
        <dbReference type="Proteomes" id="UP000784294"/>
    </source>
</evidence>
<proteinExistence type="predicted"/>
<protein>
    <recommendedName>
        <fullName evidence="2">PDZ domain-containing protein</fullName>
    </recommendedName>
</protein>
<evidence type="ECO:0000313" key="3">
    <source>
        <dbReference type="EMBL" id="VEL31344.1"/>
    </source>
</evidence>
<feature type="region of interest" description="Disordered" evidence="1">
    <location>
        <begin position="29"/>
        <end position="53"/>
    </location>
</feature>
<dbReference type="AlphaFoldDB" id="A0A3S5B204"/>
<dbReference type="Proteomes" id="UP000784294">
    <property type="component" value="Unassembled WGS sequence"/>
</dbReference>
<feature type="domain" description="PDZ" evidence="2">
    <location>
        <begin position="81"/>
        <end position="135"/>
    </location>
</feature>
<evidence type="ECO:0000256" key="1">
    <source>
        <dbReference type="SAM" id="MobiDB-lite"/>
    </source>
</evidence>
<dbReference type="InterPro" id="IPR001478">
    <property type="entry name" value="PDZ"/>
</dbReference>
<dbReference type="OrthoDB" id="78824at2759"/>
<dbReference type="Gene3D" id="2.30.42.10">
    <property type="match status" value="1"/>
</dbReference>
<dbReference type="PROSITE" id="PS50106">
    <property type="entry name" value="PDZ"/>
    <property type="match status" value="1"/>
</dbReference>
<dbReference type="EMBL" id="CAAALY010121374">
    <property type="protein sequence ID" value="VEL31344.1"/>
    <property type="molecule type" value="Genomic_DNA"/>
</dbReference>
<dbReference type="Pfam" id="PF00595">
    <property type="entry name" value="PDZ"/>
    <property type="match status" value="1"/>
</dbReference>
<feature type="region of interest" description="Disordered" evidence="1">
    <location>
        <begin position="1"/>
        <end position="20"/>
    </location>
</feature>
<sequence length="135" mass="14519">MTTGRLPPAACTRQTDREAVQRRRMRRLERQLHRSSEAQRPRVTVGQDMPQTAPAEAIVTAGSPETTCEMMPLSSRPITMEITLTRGPRGFGFSIAGGVDNPCLAGPADWLDKTGAIYVTRINPGGVAESAGGLK</sequence>
<comment type="caution">
    <text evidence="3">The sequence shown here is derived from an EMBL/GenBank/DDBJ whole genome shotgun (WGS) entry which is preliminary data.</text>
</comment>
<dbReference type="InterPro" id="IPR036034">
    <property type="entry name" value="PDZ_sf"/>
</dbReference>